<feature type="transmembrane region" description="Helical" evidence="5">
    <location>
        <begin position="81"/>
        <end position="102"/>
    </location>
</feature>
<evidence type="ECO:0000256" key="6">
    <source>
        <dbReference type="RuleBase" id="RU000320"/>
    </source>
</evidence>
<evidence type="ECO:0000256" key="2">
    <source>
        <dbReference type="ARBA" id="ARBA00022692"/>
    </source>
</evidence>
<keyword evidence="4 5" id="KW-0472">Membrane</keyword>
<evidence type="ECO:0000256" key="5">
    <source>
        <dbReference type="HAMAP-Rule" id="MF_00445"/>
    </source>
</evidence>
<dbReference type="AlphaFoldDB" id="A0A3N2BAJ9"/>
<feature type="transmembrane region" description="Helical" evidence="5">
    <location>
        <begin position="12"/>
        <end position="33"/>
    </location>
</feature>
<dbReference type="OrthoDB" id="9811718at2"/>
<dbReference type="InterPro" id="IPR010096">
    <property type="entry name" value="NADH-Q_OxRdtase_suN/2"/>
</dbReference>
<dbReference type="GO" id="GO:0050136">
    <property type="term" value="F:NADH dehydrogenase (quinone) (non-electrogenic) activity"/>
    <property type="evidence" value="ECO:0007669"/>
    <property type="project" value="UniProtKB-UniRule"/>
</dbReference>
<comment type="caution">
    <text evidence="8">The sequence shown here is derived from an EMBL/GenBank/DDBJ whole genome shotgun (WGS) entry which is preliminary data.</text>
</comment>
<keyword evidence="5" id="KW-1003">Cell membrane</keyword>
<evidence type="ECO:0000259" key="7">
    <source>
        <dbReference type="Pfam" id="PF00361"/>
    </source>
</evidence>
<dbReference type="InterPro" id="IPR001750">
    <property type="entry name" value="ND/Mrp_TM"/>
</dbReference>
<organism evidence="8 9">
    <name type="scientific">Bogoriella caseilytica</name>
    <dbReference type="NCBI Taxonomy" id="56055"/>
    <lineage>
        <taxon>Bacteria</taxon>
        <taxon>Bacillati</taxon>
        <taxon>Actinomycetota</taxon>
        <taxon>Actinomycetes</taxon>
        <taxon>Micrococcales</taxon>
        <taxon>Bogoriellaceae</taxon>
        <taxon>Bogoriella</taxon>
    </lineage>
</organism>
<dbReference type="PANTHER" id="PTHR22773">
    <property type="entry name" value="NADH DEHYDROGENASE"/>
    <property type="match status" value="1"/>
</dbReference>
<keyword evidence="9" id="KW-1185">Reference proteome</keyword>
<dbReference type="EC" id="7.1.1.-" evidence="5"/>
<evidence type="ECO:0000256" key="3">
    <source>
        <dbReference type="ARBA" id="ARBA00022989"/>
    </source>
</evidence>
<feature type="transmembrane region" description="Helical" evidence="5">
    <location>
        <begin position="138"/>
        <end position="155"/>
    </location>
</feature>
<feature type="transmembrane region" description="Helical" evidence="5">
    <location>
        <begin position="272"/>
        <end position="293"/>
    </location>
</feature>
<dbReference type="RefSeq" id="WP_123302890.1">
    <property type="nucleotide sequence ID" value="NZ_RKHK01000001.1"/>
</dbReference>
<dbReference type="Pfam" id="PF00361">
    <property type="entry name" value="Proton_antipo_M"/>
    <property type="match status" value="1"/>
</dbReference>
<feature type="domain" description="NADH:quinone oxidoreductase/Mrp antiporter transmembrane" evidence="7">
    <location>
        <begin position="155"/>
        <end position="455"/>
    </location>
</feature>
<dbReference type="EMBL" id="RKHK01000001">
    <property type="protein sequence ID" value="ROR72303.1"/>
    <property type="molecule type" value="Genomic_DNA"/>
</dbReference>
<dbReference type="Proteomes" id="UP000280668">
    <property type="component" value="Unassembled WGS sequence"/>
</dbReference>
<comment type="catalytic activity">
    <reaction evidence="5">
        <text>a quinone + NADH + 5 H(+)(in) = a quinol + NAD(+) + 4 H(+)(out)</text>
        <dbReference type="Rhea" id="RHEA:57888"/>
        <dbReference type="ChEBI" id="CHEBI:15378"/>
        <dbReference type="ChEBI" id="CHEBI:24646"/>
        <dbReference type="ChEBI" id="CHEBI:57540"/>
        <dbReference type="ChEBI" id="CHEBI:57945"/>
        <dbReference type="ChEBI" id="CHEBI:132124"/>
    </reaction>
</comment>
<comment type="function">
    <text evidence="5">NDH-1 shuttles electrons from NADH, via FMN and iron-sulfur (Fe-S) centers, to quinones in the respiratory chain. The immediate electron acceptor for the enzyme in this species is believed to be a menaquinone. Couples the redox reaction to proton translocation (for every two electrons transferred, four hydrogen ions are translocated across the cytoplasmic membrane), and thus conserves the redox energy in a proton gradient.</text>
</comment>
<dbReference type="GO" id="GO:0008137">
    <property type="term" value="F:NADH dehydrogenase (ubiquinone) activity"/>
    <property type="evidence" value="ECO:0007669"/>
    <property type="project" value="InterPro"/>
</dbReference>
<dbReference type="NCBIfam" id="TIGR01770">
    <property type="entry name" value="NDH_I_N"/>
    <property type="match status" value="1"/>
</dbReference>
<comment type="subunit">
    <text evidence="5">NDH-1 is composed of 14 different subunits. Subunits NuoA, H, J, K, L, M, N constitute the membrane sector of the complex.</text>
</comment>
<evidence type="ECO:0000256" key="1">
    <source>
        <dbReference type="ARBA" id="ARBA00004127"/>
    </source>
</evidence>
<proteinExistence type="inferred from homology"/>
<feature type="transmembrane region" description="Helical" evidence="5">
    <location>
        <begin position="442"/>
        <end position="462"/>
    </location>
</feature>
<accession>A0A3N2BAJ9</accession>
<keyword evidence="5" id="KW-0813">Transport</keyword>
<feature type="transmembrane region" description="Helical" evidence="5">
    <location>
        <begin position="305"/>
        <end position="324"/>
    </location>
</feature>
<keyword evidence="5" id="KW-0874">Quinone</keyword>
<evidence type="ECO:0000313" key="8">
    <source>
        <dbReference type="EMBL" id="ROR72303.1"/>
    </source>
</evidence>
<feature type="transmembrane region" description="Helical" evidence="5">
    <location>
        <begin position="236"/>
        <end position="260"/>
    </location>
</feature>
<reference evidence="8 9" key="1">
    <citation type="submission" date="2018-11" db="EMBL/GenBank/DDBJ databases">
        <title>Sequencing the genomes of 1000 actinobacteria strains.</title>
        <authorList>
            <person name="Klenk H.-P."/>
        </authorList>
    </citation>
    <scope>NUCLEOTIDE SEQUENCE [LARGE SCALE GENOMIC DNA]</scope>
    <source>
        <strain evidence="8 9">DSM 11294</strain>
    </source>
</reference>
<feature type="transmembrane region" description="Helical" evidence="5">
    <location>
        <begin position="40"/>
        <end position="61"/>
    </location>
</feature>
<feature type="transmembrane region" description="Helical" evidence="5">
    <location>
        <begin position="331"/>
        <end position="350"/>
    </location>
</feature>
<keyword evidence="5" id="KW-1278">Translocase</keyword>
<dbReference type="NCBIfam" id="NF004441">
    <property type="entry name" value="PRK05777.1-4"/>
    <property type="match status" value="1"/>
</dbReference>
<dbReference type="GO" id="GO:0005886">
    <property type="term" value="C:plasma membrane"/>
    <property type="evidence" value="ECO:0007669"/>
    <property type="project" value="UniProtKB-SubCell"/>
</dbReference>
<feature type="transmembrane region" description="Helical" evidence="5">
    <location>
        <begin position="193"/>
        <end position="216"/>
    </location>
</feature>
<feature type="transmembrane region" description="Helical" evidence="5">
    <location>
        <begin position="161"/>
        <end position="181"/>
    </location>
</feature>
<keyword evidence="2 5" id="KW-0812">Transmembrane</keyword>
<evidence type="ECO:0000256" key="4">
    <source>
        <dbReference type="ARBA" id="ARBA00023136"/>
    </source>
</evidence>
<sequence>MTFNAPEIAWGGLTPVLIIAGAAVLGILVEAFVPRGPRRTVQIVLALGAAAAAVVAVAWRWTEVQAGGAQHLVGDRVVEDLPGLAAQGMIAAVALLGILVIADRTETGEGSFVAQASTRPGSPAEADATRAGLVQSEIFPLTLFSVTGMLVFVQANDLLTLLIGLEVLSLPLYVLAGTARRRRLLSQEASMKYFLMGAFASAFTIFGIALLFGYSGTVTYEGISQAAPATAGLDEMFLAGSALVIIGLLFKLGAAPFHAWTPDVYTGAPAPIIGFMAATTKVAAFVALMRFVYVAVPSMEWDVVPFLWAVATLTMVVGTVVAVVQSNIKRMLAYSWIAHAGFVLIGVTALEQVAIPAVLLYLLTYGVATIGTFGIMTLVRERDAAGNINAEATSIEQWAGLGKRAPWLAVAMTIFMLSFAGIPLTAGFMGKFTVFSAGVAAGHTWLVVLAVIASAATAYFYIRLVVVMFFSEPNSEEAAKIAVESGVSEVPQGDVPTGDLELDNLSAAGSEAAAVARSEAAAAANTVSYDASGPRNASPVAVVASEGLTGVAIVVTAVATVAVGVFPGPLMNLLAQASAFLP</sequence>
<comment type="subcellular location">
    <subcellularLocation>
        <location evidence="5">Cell membrane</location>
        <topology evidence="5">Multi-pass membrane protein</topology>
    </subcellularLocation>
    <subcellularLocation>
        <location evidence="1">Endomembrane system</location>
        <topology evidence="1">Multi-pass membrane protein</topology>
    </subcellularLocation>
    <subcellularLocation>
        <location evidence="6">Membrane</location>
        <topology evidence="6">Multi-pass membrane protein</topology>
    </subcellularLocation>
</comment>
<dbReference type="GO" id="GO:0048038">
    <property type="term" value="F:quinone binding"/>
    <property type="evidence" value="ECO:0007669"/>
    <property type="project" value="UniProtKB-KW"/>
</dbReference>
<keyword evidence="3 5" id="KW-1133">Transmembrane helix</keyword>
<gene>
    <name evidence="5" type="primary">nuoN</name>
    <name evidence="8" type="ORF">EDD31_0654</name>
</gene>
<dbReference type="GO" id="GO:0042773">
    <property type="term" value="P:ATP synthesis coupled electron transport"/>
    <property type="evidence" value="ECO:0007669"/>
    <property type="project" value="InterPro"/>
</dbReference>
<feature type="transmembrane region" description="Helical" evidence="5">
    <location>
        <begin position="407"/>
        <end position="430"/>
    </location>
</feature>
<feature type="transmembrane region" description="Helical" evidence="5">
    <location>
        <begin position="356"/>
        <end position="379"/>
    </location>
</feature>
<protein>
    <recommendedName>
        <fullName evidence="5">NADH-quinone oxidoreductase subunit N</fullName>
        <ecNumber evidence="5">7.1.1.-</ecNumber>
    </recommendedName>
    <alternativeName>
        <fullName evidence="5">NADH dehydrogenase I subunit N</fullName>
    </alternativeName>
    <alternativeName>
        <fullName evidence="5">NDH-1 subunit N</fullName>
    </alternativeName>
</protein>
<comment type="similarity">
    <text evidence="5">Belongs to the complex I subunit 2 family.</text>
</comment>
<keyword evidence="5" id="KW-0520">NAD</keyword>
<dbReference type="HAMAP" id="MF_00445">
    <property type="entry name" value="NDH1_NuoN_1"/>
    <property type="match status" value="1"/>
</dbReference>
<name>A0A3N2BAJ9_9MICO</name>
<dbReference type="GO" id="GO:0012505">
    <property type="term" value="C:endomembrane system"/>
    <property type="evidence" value="ECO:0007669"/>
    <property type="project" value="UniProtKB-SubCell"/>
</dbReference>
<evidence type="ECO:0000313" key="9">
    <source>
        <dbReference type="Proteomes" id="UP000280668"/>
    </source>
</evidence>